<reference evidence="6" key="1">
    <citation type="submission" date="2016-10" db="EMBL/GenBank/DDBJ databases">
        <authorList>
            <person name="Varghese N."/>
            <person name="Submissions S."/>
        </authorList>
    </citation>
    <scope>NUCLEOTIDE SEQUENCE [LARGE SCALE GENOMIC DNA]</scope>
    <source>
        <strain evidence="6">DSM 26348</strain>
    </source>
</reference>
<keyword evidence="3" id="KW-0472">Membrane</keyword>
<feature type="coiled-coil region" evidence="1">
    <location>
        <begin position="177"/>
        <end position="204"/>
    </location>
</feature>
<dbReference type="OrthoDB" id="9811665at2"/>
<dbReference type="Proteomes" id="UP000199518">
    <property type="component" value="Unassembled WGS sequence"/>
</dbReference>
<protein>
    <submittedName>
        <fullName evidence="5">Meiotically up-regulated gene 113</fullName>
    </submittedName>
</protein>
<sequence length="529" mass="59970">MYEFDDSLRICPKCKAKLSFEAEEKKACPRCGSVVWFYNYKELPPVDSVPEPPQSDLWSNPRTALLLLSTGILALTALLGFWSSAVVAVACALASLGFGIFGFIRHAEAQSAEHRLKHHAETAALAVTLQTRCSELTLRYQNLLSTGNQRIAHYFKKIDAESSAYRRAADSEIFRCRQTAKAEIAEAERQKASATELAIREQQRASLVDKRASETVANVEQRMFAVAARIIADNLKNASSKLRADPESYQRQKTALAKTFDFVERVGYPLPDRLRSESLEGLKESYRLKVREQALKDEQKRIRQQAIEEARNLKLQEQREQEAREAEEREAELAERLAQVLSEQEGVHSQEVEELKRQLADAQAKSERAKSLAQITKVGHVYILSNLGSFGPDVFKVGMTRREDPQDRVRELGDASVPFPFDVHAMISCTDAPSLENALHRELTRYRVNRVNLRKEYFRIDLQLLLDAVVKHHGQVDYVAEPEALQYRDSQNIDPEDLVELTEELAEMGVNLNEDDELDEPAEGQRLTE</sequence>
<gene>
    <name evidence="5" type="ORF">SAMN05421753_115140</name>
</gene>
<keyword evidence="1" id="KW-0175">Coiled coil</keyword>
<evidence type="ECO:0000256" key="3">
    <source>
        <dbReference type="SAM" id="Phobius"/>
    </source>
</evidence>
<dbReference type="InterPro" id="IPR018306">
    <property type="entry name" value="Phage_T5_Orf172_DNA-bd"/>
</dbReference>
<feature type="compositionally biased region" description="Acidic residues" evidence="2">
    <location>
        <begin position="513"/>
        <end position="522"/>
    </location>
</feature>
<keyword evidence="3" id="KW-1133">Transmembrane helix</keyword>
<dbReference type="STRING" id="1576369.SAMN05421753_115140"/>
<feature type="coiled-coil region" evidence="1">
    <location>
        <begin position="296"/>
        <end position="372"/>
    </location>
</feature>
<feature type="region of interest" description="Disordered" evidence="2">
    <location>
        <begin position="510"/>
        <end position="529"/>
    </location>
</feature>
<feature type="domain" description="Bacteriophage T5 Orf172 DNA-binding" evidence="4">
    <location>
        <begin position="389"/>
        <end position="472"/>
    </location>
</feature>
<evidence type="ECO:0000259" key="4">
    <source>
        <dbReference type="SMART" id="SM00974"/>
    </source>
</evidence>
<dbReference type="AlphaFoldDB" id="A0A1I3NNF6"/>
<organism evidence="5 6">
    <name type="scientific">Planctomicrobium piriforme</name>
    <dbReference type="NCBI Taxonomy" id="1576369"/>
    <lineage>
        <taxon>Bacteria</taxon>
        <taxon>Pseudomonadati</taxon>
        <taxon>Planctomycetota</taxon>
        <taxon>Planctomycetia</taxon>
        <taxon>Planctomycetales</taxon>
        <taxon>Planctomycetaceae</taxon>
        <taxon>Planctomicrobium</taxon>
    </lineage>
</organism>
<evidence type="ECO:0000313" key="5">
    <source>
        <dbReference type="EMBL" id="SFJ10286.1"/>
    </source>
</evidence>
<dbReference type="EMBL" id="FOQD01000015">
    <property type="protein sequence ID" value="SFJ10286.1"/>
    <property type="molecule type" value="Genomic_DNA"/>
</dbReference>
<name>A0A1I3NNF6_9PLAN</name>
<keyword evidence="3" id="KW-0812">Transmembrane</keyword>
<evidence type="ECO:0000313" key="6">
    <source>
        <dbReference type="Proteomes" id="UP000199518"/>
    </source>
</evidence>
<feature type="transmembrane region" description="Helical" evidence="3">
    <location>
        <begin position="87"/>
        <end position="107"/>
    </location>
</feature>
<accession>A0A1I3NNF6</accession>
<proteinExistence type="predicted"/>
<dbReference type="SMART" id="SM00974">
    <property type="entry name" value="T5orf172"/>
    <property type="match status" value="1"/>
</dbReference>
<keyword evidence="6" id="KW-1185">Reference proteome</keyword>
<dbReference type="Pfam" id="PF13455">
    <property type="entry name" value="MUG113"/>
    <property type="match status" value="1"/>
</dbReference>
<evidence type="ECO:0000256" key="1">
    <source>
        <dbReference type="SAM" id="Coils"/>
    </source>
</evidence>
<evidence type="ECO:0000256" key="2">
    <source>
        <dbReference type="SAM" id="MobiDB-lite"/>
    </source>
</evidence>